<dbReference type="Proteomes" id="UP001500074">
    <property type="component" value="Unassembled WGS sequence"/>
</dbReference>
<sequence>MAIQRINTRKDRAKRDAVVYSDSQIEHYLFLLIYSGRHDTAESLFGELRRMLPGVDPIQLNRVAHSFAAELKGAGLE</sequence>
<dbReference type="RefSeq" id="WP_031383606.1">
    <property type="nucleotide sequence ID" value="NZ_BAABKI010000028.1"/>
</dbReference>
<accession>A0ABP9RJ12</accession>
<proteinExistence type="predicted"/>
<protein>
    <recommendedName>
        <fullName evidence="3">Transposase</fullName>
    </recommendedName>
</protein>
<name>A0ABP9RJ12_9GAMM</name>
<organism evidence="1 2">
    <name type="scientific">Modicisalibacter zincidurans</name>
    <dbReference type="NCBI Taxonomy" id="1178777"/>
    <lineage>
        <taxon>Bacteria</taxon>
        <taxon>Pseudomonadati</taxon>
        <taxon>Pseudomonadota</taxon>
        <taxon>Gammaproteobacteria</taxon>
        <taxon>Oceanospirillales</taxon>
        <taxon>Halomonadaceae</taxon>
        <taxon>Modicisalibacter</taxon>
    </lineage>
</organism>
<keyword evidence="2" id="KW-1185">Reference proteome</keyword>
<reference evidence="2" key="1">
    <citation type="journal article" date="2019" name="Int. J. Syst. Evol. Microbiol.">
        <title>The Global Catalogue of Microorganisms (GCM) 10K type strain sequencing project: providing services to taxonomists for standard genome sequencing and annotation.</title>
        <authorList>
            <consortium name="The Broad Institute Genomics Platform"/>
            <consortium name="The Broad Institute Genome Sequencing Center for Infectious Disease"/>
            <person name="Wu L."/>
            <person name="Ma J."/>
        </authorList>
    </citation>
    <scope>NUCLEOTIDE SEQUENCE [LARGE SCALE GENOMIC DNA]</scope>
    <source>
        <strain evidence="2">JCM 18472</strain>
    </source>
</reference>
<dbReference type="EMBL" id="BAABKI010000028">
    <property type="protein sequence ID" value="GAA5178060.1"/>
    <property type="molecule type" value="Genomic_DNA"/>
</dbReference>
<gene>
    <name evidence="1" type="ORF">GCM10023342_27580</name>
</gene>
<comment type="caution">
    <text evidence="1">The sequence shown here is derived from an EMBL/GenBank/DDBJ whole genome shotgun (WGS) entry which is preliminary data.</text>
</comment>
<evidence type="ECO:0000313" key="2">
    <source>
        <dbReference type="Proteomes" id="UP001500074"/>
    </source>
</evidence>
<evidence type="ECO:0000313" key="1">
    <source>
        <dbReference type="EMBL" id="GAA5178060.1"/>
    </source>
</evidence>
<evidence type="ECO:0008006" key="3">
    <source>
        <dbReference type="Google" id="ProtNLM"/>
    </source>
</evidence>